<proteinExistence type="predicted"/>
<dbReference type="Proteomes" id="UP000032566">
    <property type="component" value="Unassembled WGS sequence"/>
</dbReference>
<evidence type="ECO:0000256" key="1">
    <source>
        <dbReference type="SAM" id="MobiDB-lite"/>
    </source>
</evidence>
<dbReference type="RefSeq" id="WP_044399565.1">
    <property type="nucleotide sequence ID" value="NZ_JXYQ01000046.1"/>
</dbReference>
<organism evidence="2 3">
    <name type="scientific">Acidovorax temperans</name>
    <dbReference type="NCBI Taxonomy" id="80878"/>
    <lineage>
        <taxon>Bacteria</taxon>
        <taxon>Pseudomonadati</taxon>
        <taxon>Pseudomonadota</taxon>
        <taxon>Betaproteobacteria</taxon>
        <taxon>Burkholderiales</taxon>
        <taxon>Comamonadaceae</taxon>
        <taxon>Acidovorax</taxon>
    </lineage>
</organism>
<keyword evidence="3" id="KW-1185">Reference proteome</keyword>
<protein>
    <recommendedName>
        <fullName evidence="4">Helix-turn-helix domain-containing protein</fullName>
    </recommendedName>
</protein>
<dbReference type="EMBL" id="JXYQ01000046">
    <property type="protein sequence ID" value="KJA09902.1"/>
    <property type="molecule type" value="Genomic_DNA"/>
</dbReference>
<name>A0A0D7K7G2_9BURK</name>
<evidence type="ECO:0000313" key="3">
    <source>
        <dbReference type="Proteomes" id="UP000032566"/>
    </source>
</evidence>
<dbReference type="PATRIC" id="fig|80878.5.peg.2567"/>
<gene>
    <name evidence="2" type="ORF">RP29_13915</name>
</gene>
<evidence type="ECO:0008006" key="4">
    <source>
        <dbReference type="Google" id="ProtNLM"/>
    </source>
</evidence>
<dbReference type="OrthoDB" id="8909309at2"/>
<comment type="caution">
    <text evidence="2">The sequence shown here is derived from an EMBL/GenBank/DDBJ whole genome shotgun (WGS) entry which is preliminary data.</text>
</comment>
<reference evidence="2 3" key="1">
    <citation type="submission" date="2014-12" db="EMBL/GenBank/DDBJ databases">
        <title>Isolation of bacteria from lake water.</title>
        <authorList>
            <person name="Sheng K.-Y."/>
            <person name="Chin P.-S."/>
            <person name="Chan K.-G."/>
            <person name="Tan G.S."/>
        </authorList>
    </citation>
    <scope>NUCLEOTIDE SEQUENCE [LARGE SCALE GENOMIC DNA]</scope>
    <source>
        <strain evidence="2 3">KY4</strain>
    </source>
</reference>
<evidence type="ECO:0000313" key="2">
    <source>
        <dbReference type="EMBL" id="KJA09902.1"/>
    </source>
</evidence>
<feature type="region of interest" description="Disordered" evidence="1">
    <location>
        <begin position="1"/>
        <end position="31"/>
    </location>
</feature>
<dbReference type="AlphaFoldDB" id="A0A0D7K7G2"/>
<accession>A0A0D7K7G2</accession>
<sequence>MNAAPKKKPQTVAADKGLPKEHTPKFTGTDNPRHLRAIAALLRRPMPRENLDTEAGCSNGPELVAELRRRGLEVPCKRINFVDRDGFICRPGVYFLTLADRRKVHQWQAKRQKKGGA</sequence>